<dbReference type="EMBL" id="BMIJ01000010">
    <property type="protein sequence ID" value="GGC09846.1"/>
    <property type="molecule type" value="Genomic_DNA"/>
</dbReference>
<feature type="domain" description="GGDEF" evidence="4">
    <location>
        <begin position="390"/>
        <end position="520"/>
    </location>
</feature>
<dbReference type="Gene3D" id="3.30.70.270">
    <property type="match status" value="1"/>
</dbReference>
<evidence type="ECO:0000256" key="1">
    <source>
        <dbReference type="ARBA" id="ARBA00012528"/>
    </source>
</evidence>
<proteinExistence type="predicted"/>
<feature type="coiled-coil region" evidence="3">
    <location>
        <begin position="325"/>
        <end position="359"/>
    </location>
</feature>
<evidence type="ECO:0000256" key="2">
    <source>
        <dbReference type="ARBA" id="ARBA00034247"/>
    </source>
</evidence>
<dbReference type="SUPFAM" id="SSF55073">
    <property type="entry name" value="Nucleotide cyclase"/>
    <property type="match status" value="1"/>
</dbReference>
<dbReference type="InterPro" id="IPR000160">
    <property type="entry name" value="GGDEF_dom"/>
</dbReference>
<comment type="caution">
    <text evidence="5">The sequence shown here is derived from an EMBL/GenBank/DDBJ whole genome shotgun (WGS) entry which is preliminary data.</text>
</comment>
<keyword evidence="6" id="KW-1185">Reference proteome</keyword>
<comment type="catalytic activity">
    <reaction evidence="2">
        <text>2 GTP = 3',3'-c-di-GMP + 2 diphosphate</text>
        <dbReference type="Rhea" id="RHEA:24898"/>
        <dbReference type="ChEBI" id="CHEBI:33019"/>
        <dbReference type="ChEBI" id="CHEBI:37565"/>
        <dbReference type="ChEBI" id="CHEBI:58805"/>
        <dbReference type="EC" id="2.7.7.65"/>
    </reaction>
</comment>
<dbReference type="NCBIfam" id="TIGR00254">
    <property type="entry name" value="GGDEF"/>
    <property type="match status" value="1"/>
</dbReference>
<dbReference type="CDD" id="cd01949">
    <property type="entry name" value="GGDEF"/>
    <property type="match status" value="1"/>
</dbReference>
<dbReference type="PANTHER" id="PTHR45138">
    <property type="entry name" value="REGULATORY COMPONENTS OF SENSORY TRANSDUCTION SYSTEM"/>
    <property type="match status" value="1"/>
</dbReference>
<gene>
    <name evidence="5" type="ORF">GCM10011352_40430</name>
</gene>
<organism evidence="5 6">
    <name type="scientific">Marinobacterium zhoushanense</name>
    <dbReference type="NCBI Taxonomy" id="1679163"/>
    <lineage>
        <taxon>Bacteria</taxon>
        <taxon>Pseudomonadati</taxon>
        <taxon>Pseudomonadota</taxon>
        <taxon>Gammaproteobacteria</taxon>
        <taxon>Oceanospirillales</taxon>
        <taxon>Oceanospirillaceae</taxon>
        <taxon>Marinobacterium</taxon>
    </lineage>
</organism>
<sequence>MAVEHDDWKQRFKELAQECEVLQQRVDAAQALNRTLSNQLALGVRGQSAALDVELDQLRELVQKSAGGSQFDNALSRVERQIKLLDDQRLSVSGDIRNAFERWLGQLRGLSDSEAFANLLKGAARRVPDASEHLYKLSSLLLEMVELQKGLLPRSTEEQEFALNHGNQKDSVDLELLESQVAEEMLKLIEALNVQSPGLALARQLIERIESGLKIAEIGEVMMDLVKLARLSAGLEHQEFENYLLNLNEQLAYVQSFLSHSQDEERLAFEAHQHLDREVRQNVSKLHQSVKSSNDLPSLKLAVSQQLNSIVQTMDHYRSRESEREKRMQVRYESLLEKVEQMEAETSRVRSRMEEEQLRARTDPLTGLPNRVAYDDQLQEAMGRWERYQTPFSVAVVDLDRFKEINDAYGHLAGDKVLRLVARVLQRSLRSSDFIARYGGEEFVIIFPSTVDADAGAAAEKLRDAVASSPFNFRGEPVTVTASIGVAQVNNGDKDDEVFARADSALYQAKEQGRNKVVSA</sequence>
<dbReference type="Pfam" id="PF20975">
    <property type="entry name" value="DGCcoil"/>
    <property type="match status" value="1"/>
</dbReference>
<keyword evidence="3" id="KW-0175">Coiled coil</keyword>
<name>A0ABQ1KX86_9GAMM</name>
<dbReference type="EC" id="2.7.7.65" evidence="1"/>
<dbReference type="PANTHER" id="PTHR45138:SF9">
    <property type="entry name" value="DIGUANYLATE CYCLASE DGCM-RELATED"/>
    <property type="match status" value="1"/>
</dbReference>
<evidence type="ECO:0000259" key="4">
    <source>
        <dbReference type="PROSITE" id="PS50887"/>
    </source>
</evidence>
<dbReference type="InterPro" id="IPR029787">
    <property type="entry name" value="Nucleotide_cyclase"/>
</dbReference>
<evidence type="ECO:0000313" key="5">
    <source>
        <dbReference type="EMBL" id="GGC09846.1"/>
    </source>
</evidence>
<accession>A0ABQ1KX86</accession>
<dbReference type="Pfam" id="PF00990">
    <property type="entry name" value="GGDEF"/>
    <property type="match status" value="1"/>
</dbReference>
<dbReference type="RefSeq" id="WP_188751804.1">
    <property type="nucleotide sequence ID" value="NZ_BMIJ01000010.1"/>
</dbReference>
<dbReference type="InterPro" id="IPR048516">
    <property type="entry name" value="DGCcoil"/>
</dbReference>
<evidence type="ECO:0000313" key="6">
    <source>
        <dbReference type="Proteomes" id="UP000629025"/>
    </source>
</evidence>
<dbReference type="InterPro" id="IPR050469">
    <property type="entry name" value="Diguanylate_Cyclase"/>
</dbReference>
<dbReference type="PROSITE" id="PS50887">
    <property type="entry name" value="GGDEF"/>
    <property type="match status" value="1"/>
</dbReference>
<dbReference type="InterPro" id="IPR043128">
    <property type="entry name" value="Rev_trsase/Diguanyl_cyclase"/>
</dbReference>
<evidence type="ECO:0000256" key="3">
    <source>
        <dbReference type="SAM" id="Coils"/>
    </source>
</evidence>
<protein>
    <recommendedName>
        <fullName evidence="1">diguanylate cyclase</fullName>
        <ecNumber evidence="1">2.7.7.65</ecNumber>
    </recommendedName>
</protein>
<feature type="coiled-coil region" evidence="3">
    <location>
        <begin position="5"/>
        <end position="39"/>
    </location>
</feature>
<reference evidence="6" key="1">
    <citation type="journal article" date="2019" name="Int. J. Syst. Evol. Microbiol.">
        <title>The Global Catalogue of Microorganisms (GCM) 10K type strain sequencing project: providing services to taxonomists for standard genome sequencing and annotation.</title>
        <authorList>
            <consortium name="The Broad Institute Genomics Platform"/>
            <consortium name="The Broad Institute Genome Sequencing Center for Infectious Disease"/>
            <person name="Wu L."/>
            <person name="Ma J."/>
        </authorList>
    </citation>
    <scope>NUCLEOTIDE SEQUENCE [LARGE SCALE GENOMIC DNA]</scope>
    <source>
        <strain evidence="6">CGMCC 1.15341</strain>
    </source>
</reference>
<dbReference type="SMART" id="SM00267">
    <property type="entry name" value="GGDEF"/>
    <property type="match status" value="1"/>
</dbReference>
<dbReference type="Proteomes" id="UP000629025">
    <property type="component" value="Unassembled WGS sequence"/>
</dbReference>